<comment type="caution">
    <text evidence="1">The sequence shown here is derived from an EMBL/GenBank/DDBJ whole genome shotgun (WGS) entry which is preliminary data.</text>
</comment>
<dbReference type="EMBL" id="JAZHPZ010000008">
    <property type="protein sequence ID" value="MEF2967406.1"/>
    <property type="molecule type" value="Genomic_DNA"/>
</dbReference>
<reference evidence="1 2" key="1">
    <citation type="submission" date="2024-02" db="EMBL/GenBank/DDBJ databases">
        <title>A nitrogen-fixing paenibacillus bacterium.</title>
        <authorList>
            <person name="Zhang W.L."/>
            <person name="Chen S.F."/>
        </authorList>
    </citation>
    <scope>NUCLEOTIDE SEQUENCE [LARGE SCALE GENOMIC DNA]</scope>
    <source>
        <strain evidence="1 2">M1</strain>
    </source>
</reference>
<keyword evidence="2" id="KW-1185">Reference proteome</keyword>
<dbReference type="RefSeq" id="WP_331847626.1">
    <property type="nucleotide sequence ID" value="NZ_JAZHPZ010000008.1"/>
</dbReference>
<protein>
    <submittedName>
        <fullName evidence="1">Uncharacterized protein</fullName>
    </submittedName>
</protein>
<name>A0ABU7VUM7_9BACL</name>
<proteinExistence type="predicted"/>
<organism evidence="1 2">
    <name type="scientific">Paenibacillus haidiansis</name>
    <dbReference type="NCBI Taxonomy" id="1574488"/>
    <lineage>
        <taxon>Bacteria</taxon>
        <taxon>Bacillati</taxon>
        <taxon>Bacillota</taxon>
        <taxon>Bacilli</taxon>
        <taxon>Bacillales</taxon>
        <taxon>Paenibacillaceae</taxon>
        <taxon>Paenibacillus</taxon>
    </lineage>
</organism>
<sequence length="222" mass="25830">MQINTKLSNYLNPYAYRSYTSLIRKSSNIERHLIIINETLINLHNNIPLVSPTDSDLLVSALSDFCENIYSSMDYLSQVIRQEFKKIRRGIELSDGFNSMLSEVKKEKKEIYKDEVIKNLILPAAFWYEGIHMIRTEETHYGMGQVVFDEGIFKYQNQNRRGEPSTLTFEFQNATNIFEAFTLYIKHVENQLIILNKGLESHGKNDLTHLEEGFQLSLHGNN</sequence>
<gene>
    <name evidence="1" type="ORF">V3851_16390</name>
</gene>
<dbReference type="Proteomes" id="UP001306950">
    <property type="component" value="Unassembled WGS sequence"/>
</dbReference>
<evidence type="ECO:0000313" key="1">
    <source>
        <dbReference type="EMBL" id="MEF2967406.1"/>
    </source>
</evidence>
<evidence type="ECO:0000313" key="2">
    <source>
        <dbReference type="Proteomes" id="UP001306950"/>
    </source>
</evidence>
<accession>A0ABU7VUM7</accession>